<accession>A0AA39TRH3</accession>
<reference evidence="1" key="1">
    <citation type="submission" date="2023-06" db="EMBL/GenBank/DDBJ databases">
        <authorList>
            <consortium name="Lawrence Berkeley National Laboratory"/>
            <person name="Ahrendt S."/>
            <person name="Sahu N."/>
            <person name="Indic B."/>
            <person name="Wong-Bajracharya J."/>
            <person name="Merenyi Z."/>
            <person name="Ke H.-M."/>
            <person name="Monk M."/>
            <person name="Kocsube S."/>
            <person name="Drula E."/>
            <person name="Lipzen A."/>
            <person name="Balint B."/>
            <person name="Henrissat B."/>
            <person name="Andreopoulos B."/>
            <person name="Martin F.M."/>
            <person name="Harder C.B."/>
            <person name="Rigling D."/>
            <person name="Ford K.L."/>
            <person name="Foster G.D."/>
            <person name="Pangilinan J."/>
            <person name="Papanicolaou A."/>
            <person name="Barry K."/>
            <person name="LaButti K."/>
            <person name="Viragh M."/>
            <person name="Koriabine M."/>
            <person name="Yan M."/>
            <person name="Riley R."/>
            <person name="Champramary S."/>
            <person name="Plett K.L."/>
            <person name="Tsai I.J."/>
            <person name="Slot J."/>
            <person name="Sipos G."/>
            <person name="Plett J."/>
            <person name="Nagy L.G."/>
            <person name="Grigoriev I.V."/>
        </authorList>
    </citation>
    <scope>NUCLEOTIDE SEQUENCE</scope>
    <source>
        <strain evidence="1">ICMP 16352</strain>
    </source>
</reference>
<name>A0AA39TRH3_9AGAR</name>
<feature type="non-terminal residue" evidence="1">
    <location>
        <position position="1"/>
    </location>
</feature>
<evidence type="ECO:0000313" key="2">
    <source>
        <dbReference type="Proteomes" id="UP001175227"/>
    </source>
</evidence>
<sequence>VVDNDNTPFSPSMVEKTWLRAINDRLELDCLMTNKRFRKKAIKLSLVKNTWKGVLKDEEQLPSNWAGAARVLVGI</sequence>
<evidence type="ECO:0000313" key="1">
    <source>
        <dbReference type="EMBL" id="KAK0464038.1"/>
    </source>
</evidence>
<comment type="caution">
    <text evidence="1">The sequence shown here is derived from an EMBL/GenBank/DDBJ whole genome shotgun (WGS) entry which is preliminary data.</text>
</comment>
<dbReference type="AlphaFoldDB" id="A0AA39TRH3"/>
<proteinExistence type="predicted"/>
<protein>
    <submittedName>
        <fullName evidence="1">Uncharacterized protein</fullName>
    </submittedName>
</protein>
<feature type="non-terminal residue" evidence="1">
    <location>
        <position position="75"/>
    </location>
</feature>
<dbReference type="EMBL" id="JAUEPR010000104">
    <property type="protein sequence ID" value="KAK0464038.1"/>
    <property type="molecule type" value="Genomic_DNA"/>
</dbReference>
<keyword evidence="2" id="KW-1185">Reference proteome</keyword>
<organism evidence="1 2">
    <name type="scientific">Armillaria novae-zelandiae</name>
    <dbReference type="NCBI Taxonomy" id="153914"/>
    <lineage>
        <taxon>Eukaryota</taxon>
        <taxon>Fungi</taxon>
        <taxon>Dikarya</taxon>
        <taxon>Basidiomycota</taxon>
        <taxon>Agaricomycotina</taxon>
        <taxon>Agaricomycetes</taxon>
        <taxon>Agaricomycetidae</taxon>
        <taxon>Agaricales</taxon>
        <taxon>Marasmiineae</taxon>
        <taxon>Physalacriaceae</taxon>
        <taxon>Armillaria</taxon>
    </lineage>
</organism>
<dbReference type="Proteomes" id="UP001175227">
    <property type="component" value="Unassembled WGS sequence"/>
</dbReference>
<gene>
    <name evidence="1" type="ORF">IW261DRAFT_1295200</name>
</gene>